<organism evidence="2 3">
    <name type="scientific">Hypholoma sublateritium (strain FD-334 SS-4)</name>
    <dbReference type="NCBI Taxonomy" id="945553"/>
    <lineage>
        <taxon>Eukaryota</taxon>
        <taxon>Fungi</taxon>
        <taxon>Dikarya</taxon>
        <taxon>Basidiomycota</taxon>
        <taxon>Agaricomycotina</taxon>
        <taxon>Agaricomycetes</taxon>
        <taxon>Agaricomycetidae</taxon>
        <taxon>Agaricales</taxon>
        <taxon>Agaricineae</taxon>
        <taxon>Strophariaceae</taxon>
        <taxon>Hypholoma</taxon>
    </lineage>
</organism>
<dbReference type="OrthoDB" id="3256058at2759"/>
<evidence type="ECO:0000313" key="2">
    <source>
        <dbReference type="EMBL" id="KJA15197.1"/>
    </source>
</evidence>
<feature type="compositionally biased region" description="Basic and acidic residues" evidence="1">
    <location>
        <begin position="136"/>
        <end position="158"/>
    </location>
</feature>
<gene>
    <name evidence="2" type="ORF">HYPSUDRAFT_149457</name>
</gene>
<reference evidence="3" key="1">
    <citation type="submission" date="2014-04" db="EMBL/GenBank/DDBJ databases">
        <title>Evolutionary Origins and Diversification of the Mycorrhizal Mutualists.</title>
        <authorList>
            <consortium name="DOE Joint Genome Institute"/>
            <consortium name="Mycorrhizal Genomics Consortium"/>
            <person name="Kohler A."/>
            <person name="Kuo A."/>
            <person name="Nagy L.G."/>
            <person name="Floudas D."/>
            <person name="Copeland A."/>
            <person name="Barry K.W."/>
            <person name="Cichocki N."/>
            <person name="Veneault-Fourrey C."/>
            <person name="LaButti K."/>
            <person name="Lindquist E.A."/>
            <person name="Lipzen A."/>
            <person name="Lundell T."/>
            <person name="Morin E."/>
            <person name="Murat C."/>
            <person name="Riley R."/>
            <person name="Ohm R."/>
            <person name="Sun H."/>
            <person name="Tunlid A."/>
            <person name="Henrissat B."/>
            <person name="Grigoriev I.V."/>
            <person name="Hibbett D.S."/>
            <person name="Martin F."/>
        </authorList>
    </citation>
    <scope>NUCLEOTIDE SEQUENCE [LARGE SCALE GENOMIC DNA]</scope>
    <source>
        <strain evidence="3">FD-334 SS-4</strain>
    </source>
</reference>
<dbReference type="AlphaFoldDB" id="A0A0D2KKS6"/>
<dbReference type="Proteomes" id="UP000054270">
    <property type="component" value="Unassembled WGS sequence"/>
</dbReference>
<proteinExistence type="predicted"/>
<evidence type="ECO:0000256" key="1">
    <source>
        <dbReference type="SAM" id="MobiDB-lite"/>
    </source>
</evidence>
<feature type="compositionally biased region" description="Basic and acidic residues" evidence="1">
    <location>
        <begin position="109"/>
        <end position="125"/>
    </location>
</feature>
<accession>A0A0D2KKS6</accession>
<feature type="non-terminal residue" evidence="2">
    <location>
        <position position="1"/>
    </location>
</feature>
<dbReference type="EMBL" id="KN817651">
    <property type="protein sequence ID" value="KJA15197.1"/>
    <property type="molecule type" value="Genomic_DNA"/>
</dbReference>
<name>A0A0D2KKS6_HYPSF</name>
<sequence length="158" mass="18428">FSQPFRTKYGLDHLGQIEYNLREGRAHDALDEVRTAIKIFNHNLDFKKTYVHGQGPNTRTQDFLRTLVNDKINGAEKYQTERKALLALGLPEDDPVLKDLRDNQLWAKDASKPARLGDSRKEDPWFWHVGRPSGLTEKEKREWDIERTQTDHSKSDMP</sequence>
<feature type="region of interest" description="Disordered" evidence="1">
    <location>
        <begin position="108"/>
        <end position="158"/>
    </location>
</feature>
<dbReference type="STRING" id="945553.A0A0D2KKS6"/>
<keyword evidence="3" id="KW-1185">Reference proteome</keyword>
<evidence type="ECO:0000313" key="3">
    <source>
        <dbReference type="Proteomes" id="UP000054270"/>
    </source>
</evidence>
<dbReference type="OMA" id="DEVQCRI"/>
<protein>
    <submittedName>
        <fullName evidence="2">Uncharacterized protein</fullName>
    </submittedName>
</protein>